<dbReference type="PANTHER" id="PTHR36435">
    <property type="entry name" value="SLR1288 PROTEIN"/>
    <property type="match status" value="1"/>
</dbReference>
<proteinExistence type="predicted"/>
<dbReference type="GO" id="GO:0004175">
    <property type="term" value="F:endopeptidase activity"/>
    <property type="evidence" value="ECO:0007669"/>
    <property type="project" value="UniProtKB-ARBA"/>
</dbReference>
<keyword evidence="4" id="KW-1185">Reference proteome</keyword>
<protein>
    <submittedName>
        <fullName evidence="3">CAAX amino terminal protease self-immunity</fullName>
    </submittedName>
</protein>
<dbReference type="Proteomes" id="UP000315082">
    <property type="component" value="Chromosome"/>
</dbReference>
<dbReference type="Pfam" id="PF02517">
    <property type="entry name" value="Rce1-like"/>
    <property type="match status" value="1"/>
</dbReference>
<feature type="transmembrane region" description="Helical" evidence="1">
    <location>
        <begin position="131"/>
        <end position="156"/>
    </location>
</feature>
<keyword evidence="3" id="KW-0378">Hydrolase</keyword>
<dbReference type="GO" id="GO:0006508">
    <property type="term" value="P:proteolysis"/>
    <property type="evidence" value="ECO:0007669"/>
    <property type="project" value="UniProtKB-KW"/>
</dbReference>
<feature type="transmembrane region" description="Helical" evidence="1">
    <location>
        <begin position="209"/>
        <end position="227"/>
    </location>
</feature>
<feature type="transmembrane region" description="Helical" evidence="1">
    <location>
        <begin position="284"/>
        <end position="308"/>
    </location>
</feature>
<feature type="transmembrane region" description="Helical" evidence="1">
    <location>
        <begin position="42"/>
        <end position="69"/>
    </location>
</feature>
<dbReference type="InterPro" id="IPR003675">
    <property type="entry name" value="Rce1/LyrA-like_dom"/>
</dbReference>
<dbReference type="InterPro" id="IPR052710">
    <property type="entry name" value="CAAX_protease"/>
</dbReference>
<evidence type="ECO:0000313" key="3">
    <source>
        <dbReference type="EMBL" id="QDV68801.1"/>
    </source>
</evidence>
<sequence>MNDPHDASPPRIPPALDVPIDAEIVSEAVPSSSQAPDKPRLWTVWMIVVVVIVFSLQVNLISVVVAQWFVLGTVSAPDDGTLLKLMESRIGFCLMLIPSQLAILIPPLIAAYASPQPFRQRLGLVRGHWPLWAWIAGGIATPLIGLITTLVLSPFIEASEHLNQMTDAFRAHANGGFLIATLLMVGGMPAICEEILFRGYIQTRLAKRLPAVAAVLIASVLFAVFHFDPVHVIAVLPIGLWLGFLRGASGSILPAMIAHAINNTLSVISVMPEQTDVMDAPSTWLTLGLLGLGIPCLLATIAASRFFAAPLRMPQT</sequence>
<feature type="transmembrane region" description="Helical" evidence="1">
    <location>
        <begin position="176"/>
        <end position="197"/>
    </location>
</feature>
<dbReference type="OrthoDB" id="2035856at2"/>
<keyword evidence="1" id="KW-0812">Transmembrane</keyword>
<keyword evidence="1" id="KW-1133">Transmembrane helix</keyword>
<reference evidence="3 4" key="1">
    <citation type="submission" date="2019-02" db="EMBL/GenBank/DDBJ databases">
        <title>Deep-cultivation of Planctomycetes and their phenomic and genomic characterization uncovers novel biology.</title>
        <authorList>
            <person name="Wiegand S."/>
            <person name="Jogler M."/>
            <person name="Boedeker C."/>
            <person name="Pinto D."/>
            <person name="Vollmers J."/>
            <person name="Rivas-Marin E."/>
            <person name="Kohn T."/>
            <person name="Peeters S.H."/>
            <person name="Heuer A."/>
            <person name="Rast P."/>
            <person name="Oberbeckmann S."/>
            <person name="Bunk B."/>
            <person name="Jeske O."/>
            <person name="Meyerdierks A."/>
            <person name="Storesund J.E."/>
            <person name="Kallscheuer N."/>
            <person name="Luecker S."/>
            <person name="Lage O.M."/>
            <person name="Pohl T."/>
            <person name="Merkel B.J."/>
            <person name="Hornburger P."/>
            <person name="Mueller R.-W."/>
            <person name="Bruemmer F."/>
            <person name="Labrenz M."/>
            <person name="Spormann A.M."/>
            <person name="Op den Camp H."/>
            <person name="Overmann J."/>
            <person name="Amann R."/>
            <person name="Jetten M.S.M."/>
            <person name="Mascher T."/>
            <person name="Medema M.H."/>
            <person name="Devos D.P."/>
            <person name="Kaster A.-K."/>
            <person name="Ovreas L."/>
            <person name="Rohde M."/>
            <person name="Galperin M.Y."/>
            <person name="Jogler C."/>
        </authorList>
    </citation>
    <scope>NUCLEOTIDE SEQUENCE [LARGE SCALE GENOMIC DNA]</scope>
    <source>
        <strain evidence="3 4">Poly24</strain>
    </source>
</reference>
<feature type="transmembrane region" description="Helical" evidence="1">
    <location>
        <begin position="89"/>
        <end position="110"/>
    </location>
</feature>
<organism evidence="3 4">
    <name type="scientific">Rosistilla carotiformis</name>
    <dbReference type="NCBI Taxonomy" id="2528017"/>
    <lineage>
        <taxon>Bacteria</taxon>
        <taxon>Pseudomonadati</taxon>
        <taxon>Planctomycetota</taxon>
        <taxon>Planctomycetia</taxon>
        <taxon>Pirellulales</taxon>
        <taxon>Pirellulaceae</taxon>
        <taxon>Rosistilla</taxon>
    </lineage>
</organism>
<dbReference type="EMBL" id="CP036348">
    <property type="protein sequence ID" value="QDV68801.1"/>
    <property type="molecule type" value="Genomic_DNA"/>
</dbReference>
<dbReference type="AlphaFoldDB" id="A0A518JTC5"/>
<accession>A0A518JTC5</accession>
<dbReference type="PANTHER" id="PTHR36435:SF1">
    <property type="entry name" value="CAAX AMINO TERMINAL PROTEASE FAMILY PROTEIN"/>
    <property type="match status" value="1"/>
</dbReference>
<keyword evidence="3" id="KW-0645">Protease</keyword>
<evidence type="ECO:0000313" key="4">
    <source>
        <dbReference type="Proteomes" id="UP000315082"/>
    </source>
</evidence>
<evidence type="ECO:0000259" key="2">
    <source>
        <dbReference type="Pfam" id="PF02517"/>
    </source>
</evidence>
<feature type="domain" description="CAAX prenyl protease 2/Lysostaphin resistance protein A-like" evidence="2">
    <location>
        <begin position="178"/>
        <end position="264"/>
    </location>
</feature>
<name>A0A518JTC5_9BACT</name>
<dbReference type="RefSeq" id="WP_145095242.1">
    <property type="nucleotide sequence ID" value="NZ_CP036348.1"/>
</dbReference>
<gene>
    <name evidence="3" type="ORF">Poly24_25140</name>
</gene>
<dbReference type="KEGG" id="rcf:Poly24_25140"/>
<dbReference type="GO" id="GO:0080120">
    <property type="term" value="P:CAAX-box protein maturation"/>
    <property type="evidence" value="ECO:0007669"/>
    <property type="project" value="UniProtKB-ARBA"/>
</dbReference>
<keyword evidence="1" id="KW-0472">Membrane</keyword>
<evidence type="ECO:0000256" key="1">
    <source>
        <dbReference type="SAM" id="Phobius"/>
    </source>
</evidence>